<dbReference type="AlphaFoldDB" id="A0A250JGY0"/>
<dbReference type="KEGG" id="cfus:CYFUS_008362"/>
<name>A0A250JGY0_9BACT</name>
<proteinExistence type="predicted"/>
<evidence type="ECO:0000313" key="2">
    <source>
        <dbReference type="Proteomes" id="UP000217257"/>
    </source>
</evidence>
<reference evidence="1 2" key="1">
    <citation type="submission" date="2017-06" db="EMBL/GenBank/DDBJ databases">
        <title>Sequencing and comparative analysis of myxobacterial genomes.</title>
        <authorList>
            <person name="Rupp O."/>
            <person name="Goesmann A."/>
            <person name="Sogaard-Andersen L."/>
        </authorList>
    </citation>
    <scope>NUCLEOTIDE SEQUENCE [LARGE SCALE GENOMIC DNA]</scope>
    <source>
        <strain evidence="1 2">DSM 52655</strain>
    </source>
</reference>
<sequence>MLMWGASWRERLWAVVMATAMGGQGGGYARADEPNPTSSKEATPRSECYVEYWNVNKPDMKTRISRTKSGSRDDSRGGEPLMLRPCCICEYQMIFPFFCPLHPWYWGGPYPRDSYLPWRESRDLLRLEIGPRAVLSFSPELHLEPIKGPARIEQGLSLEALNAATLQCEDER</sequence>
<protein>
    <submittedName>
        <fullName evidence="1">Uncharacterized protein</fullName>
    </submittedName>
</protein>
<dbReference type="Proteomes" id="UP000217257">
    <property type="component" value="Chromosome"/>
</dbReference>
<evidence type="ECO:0000313" key="1">
    <source>
        <dbReference type="EMBL" id="ATB42883.1"/>
    </source>
</evidence>
<accession>A0A250JGY0</accession>
<dbReference type="EMBL" id="CP022098">
    <property type="protein sequence ID" value="ATB42883.1"/>
    <property type="molecule type" value="Genomic_DNA"/>
</dbReference>
<gene>
    <name evidence="1" type="ORF">CYFUS_008362</name>
</gene>
<organism evidence="1 2">
    <name type="scientific">Cystobacter fuscus</name>
    <dbReference type="NCBI Taxonomy" id="43"/>
    <lineage>
        <taxon>Bacteria</taxon>
        <taxon>Pseudomonadati</taxon>
        <taxon>Myxococcota</taxon>
        <taxon>Myxococcia</taxon>
        <taxon>Myxococcales</taxon>
        <taxon>Cystobacterineae</taxon>
        <taxon>Archangiaceae</taxon>
        <taxon>Cystobacter</taxon>
    </lineage>
</organism>